<evidence type="ECO:0000313" key="9">
    <source>
        <dbReference type="Proteomes" id="UP000281553"/>
    </source>
</evidence>
<keyword evidence="9" id="KW-1185">Reference proteome</keyword>
<keyword evidence="4" id="KW-0862">Zinc</keyword>
<evidence type="ECO:0000259" key="7">
    <source>
        <dbReference type="PROSITE" id="PS50157"/>
    </source>
</evidence>
<protein>
    <recommendedName>
        <fullName evidence="7">C2H2-type domain-containing protein</fullName>
    </recommendedName>
</protein>
<evidence type="ECO:0000256" key="5">
    <source>
        <dbReference type="PROSITE-ProRule" id="PRU00042"/>
    </source>
</evidence>
<feature type="region of interest" description="Disordered" evidence="6">
    <location>
        <begin position="245"/>
        <end position="284"/>
    </location>
</feature>
<feature type="compositionally biased region" description="Basic and acidic residues" evidence="6">
    <location>
        <begin position="257"/>
        <end position="267"/>
    </location>
</feature>
<dbReference type="Gene3D" id="3.30.160.60">
    <property type="entry name" value="Classic Zinc Finger"/>
    <property type="match status" value="2"/>
</dbReference>
<evidence type="ECO:0000256" key="6">
    <source>
        <dbReference type="SAM" id="MobiDB-lite"/>
    </source>
</evidence>
<dbReference type="SMART" id="SM00355">
    <property type="entry name" value="ZnF_C2H2"/>
    <property type="match status" value="3"/>
</dbReference>
<dbReference type="Pfam" id="PF00096">
    <property type="entry name" value="zf-C2H2"/>
    <property type="match status" value="1"/>
</dbReference>
<dbReference type="InterPro" id="IPR036236">
    <property type="entry name" value="Znf_C2H2_sf"/>
</dbReference>
<dbReference type="PANTHER" id="PTHR24379">
    <property type="entry name" value="KRAB AND ZINC FINGER DOMAIN-CONTAINING"/>
    <property type="match status" value="1"/>
</dbReference>
<name>A0A3P6TLE7_DIBLA</name>
<dbReference type="PROSITE" id="PS00028">
    <property type="entry name" value="ZINC_FINGER_C2H2_1"/>
    <property type="match status" value="1"/>
</dbReference>
<keyword evidence="2" id="KW-0677">Repeat</keyword>
<evidence type="ECO:0000256" key="4">
    <source>
        <dbReference type="ARBA" id="ARBA00022833"/>
    </source>
</evidence>
<evidence type="ECO:0000256" key="2">
    <source>
        <dbReference type="ARBA" id="ARBA00022737"/>
    </source>
</evidence>
<dbReference type="OrthoDB" id="10015593at2759"/>
<dbReference type="PROSITE" id="PS50157">
    <property type="entry name" value="ZINC_FINGER_C2H2_2"/>
    <property type="match status" value="2"/>
</dbReference>
<proteinExistence type="predicted"/>
<dbReference type="PANTHER" id="PTHR24379:SF121">
    <property type="entry name" value="C2H2-TYPE DOMAIN-CONTAINING PROTEIN"/>
    <property type="match status" value="1"/>
</dbReference>
<evidence type="ECO:0000256" key="3">
    <source>
        <dbReference type="ARBA" id="ARBA00022771"/>
    </source>
</evidence>
<evidence type="ECO:0000313" key="8">
    <source>
        <dbReference type="EMBL" id="VDK84053.1"/>
    </source>
</evidence>
<organism evidence="8 9">
    <name type="scientific">Dibothriocephalus latus</name>
    <name type="common">Fish tapeworm</name>
    <name type="synonym">Diphyllobothrium latum</name>
    <dbReference type="NCBI Taxonomy" id="60516"/>
    <lineage>
        <taxon>Eukaryota</taxon>
        <taxon>Metazoa</taxon>
        <taxon>Spiralia</taxon>
        <taxon>Lophotrochozoa</taxon>
        <taxon>Platyhelminthes</taxon>
        <taxon>Cestoda</taxon>
        <taxon>Eucestoda</taxon>
        <taxon>Diphyllobothriidea</taxon>
        <taxon>Diphyllobothriidae</taxon>
        <taxon>Dibothriocephalus</taxon>
    </lineage>
</organism>
<dbReference type="EMBL" id="UYRU01043835">
    <property type="protein sequence ID" value="VDK84053.1"/>
    <property type="molecule type" value="Genomic_DNA"/>
</dbReference>
<dbReference type="SUPFAM" id="SSF57667">
    <property type="entry name" value="beta-beta-alpha zinc fingers"/>
    <property type="match status" value="2"/>
</dbReference>
<feature type="domain" description="C2H2-type" evidence="7">
    <location>
        <begin position="1"/>
        <end position="28"/>
    </location>
</feature>
<accession>A0A3P6TLE7</accession>
<feature type="domain" description="C2H2-type" evidence="7">
    <location>
        <begin position="355"/>
        <end position="382"/>
    </location>
</feature>
<gene>
    <name evidence="8" type="ORF">DILT_LOCUS3542</name>
</gene>
<reference evidence="8 9" key="1">
    <citation type="submission" date="2018-11" db="EMBL/GenBank/DDBJ databases">
        <authorList>
            <consortium name="Pathogen Informatics"/>
        </authorList>
    </citation>
    <scope>NUCLEOTIDE SEQUENCE [LARGE SCALE GENOMIC DNA]</scope>
</reference>
<dbReference type="GO" id="GO:0008270">
    <property type="term" value="F:zinc ion binding"/>
    <property type="evidence" value="ECO:0007669"/>
    <property type="project" value="UniProtKB-KW"/>
</dbReference>
<dbReference type="InterPro" id="IPR013087">
    <property type="entry name" value="Znf_C2H2_type"/>
</dbReference>
<keyword evidence="3 5" id="KW-0863">Zinc-finger</keyword>
<dbReference type="Proteomes" id="UP000281553">
    <property type="component" value="Unassembled WGS sequence"/>
</dbReference>
<dbReference type="AlphaFoldDB" id="A0A3P6TLE7"/>
<evidence type="ECO:0000256" key="1">
    <source>
        <dbReference type="ARBA" id="ARBA00022723"/>
    </source>
</evidence>
<sequence length="410" mass="45378">MDCPHCPFVTEYKHHLEYHIRNHLGSKPYKCSKCNYDLPENSCSVTDTLQAKGNPSARCLTETTSLPTSPFIPHFTLSPNPPGDRSPLFRSFQPEAKLQSHCALNSFEKAFQTLLPPPPPALTEAQTCRTANFAPPYSSWLSTKGLPSPLSGFAPSMPFLSPGLPLNFPPSPNAVAAMAAFMLSAQQHAFSSMDSLMSQHHPGTKAGDARTDRQELPFRSMPQLPKGESNNPMWVLNAWRDDVDGTSSLFPPTAEATHNESAPERPQLHSTLPRIDGGGGSTSPMNLCDGILDLSSRGAHRMEVDTESDKKCETRKEAPGAFRSRIPSCDLHLQEGTPRLLDNSPLEGQNLSVSSECPFCEIIFKNRTLFELHMRFHNPQNPFACNQCGVQTRSQVEFFTHLSEKEHIRQ</sequence>
<keyword evidence="1" id="KW-0479">Metal-binding</keyword>